<dbReference type="InterPro" id="IPR027417">
    <property type="entry name" value="P-loop_NTPase"/>
</dbReference>
<dbReference type="EMBL" id="CP053586">
    <property type="protein sequence ID" value="WNZ24126.1"/>
    <property type="molecule type" value="Genomic_DNA"/>
</dbReference>
<name>A0AA96WKY2_9CYAN</name>
<evidence type="ECO:0000313" key="1">
    <source>
        <dbReference type="EMBL" id="WNZ24126.1"/>
    </source>
</evidence>
<reference evidence="1" key="1">
    <citation type="submission" date="2020-05" db="EMBL/GenBank/DDBJ databases">
        <authorList>
            <person name="Zhu T."/>
            <person name="Keshari N."/>
            <person name="Lu X."/>
        </authorList>
    </citation>
    <scope>NUCLEOTIDE SEQUENCE</scope>
    <source>
        <strain evidence="1">NK1-12</strain>
    </source>
</reference>
<gene>
    <name evidence="1" type="ORF">HJG54_15510</name>
</gene>
<dbReference type="AlphaFoldDB" id="A0AA96WKY2"/>
<dbReference type="RefSeq" id="WP_316429763.1">
    <property type="nucleotide sequence ID" value="NZ_CP053586.1"/>
</dbReference>
<proteinExistence type="predicted"/>
<protein>
    <submittedName>
        <fullName evidence="1">Uncharacterized protein</fullName>
    </submittedName>
</protein>
<accession>A0AA96WKY2</accession>
<organism evidence="1">
    <name type="scientific">Leptolyngbya sp. NK1-12</name>
    <dbReference type="NCBI Taxonomy" id="2547451"/>
    <lineage>
        <taxon>Bacteria</taxon>
        <taxon>Bacillati</taxon>
        <taxon>Cyanobacteriota</taxon>
        <taxon>Cyanophyceae</taxon>
        <taxon>Leptolyngbyales</taxon>
        <taxon>Leptolyngbyaceae</taxon>
        <taxon>Leptolyngbya group</taxon>
        <taxon>Leptolyngbya</taxon>
    </lineage>
</organism>
<sequence length="87" mass="9608">MQSITIAAGDHLRWTKNDRDAGIRNGQTFTVNHIAPDGLAQITIAVGKAIEVNLSGRQYLDYAWVSTTYSSQGKTADLYQNSQIEHN</sequence>
<dbReference type="SUPFAM" id="SSF52540">
    <property type="entry name" value="P-loop containing nucleoside triphosphate hydrolases"/>
    <property type="match status" value="1"/>
</dbReference>